<keyword evidence="1" id="KW-0175">Coiled coil</keyword>
<feature type="non-terminal residue" evidence="2">
    <location>
        <position position="1"/>
    </location>
</feature>
<dbReference type="EMBL" id="LAZR01011675">
    <property type="protein sequence ID" value="KKM60469.1"/>
    <property type="molecule type" value="Genomic_DNA"/>
</dbReference>
<name>A0A0F9ISZ3_9ZZZZ</name>
<evidence type="ECO:0000313" key="2">
    <source>
        <dbReference type="EMBL" id="KKM60469.1"/>
    </source>
</evidence>
<accession>A0A0F9ISZ3</accession>
<proteinExistence type="predicted"/>
<organism evidence="2">
    <name type="scientific">marine sediment metagenome</name>
    <dbReference type="NCBI Taxonomy" id="412755"/>
    <lineage>
        <taxon>unclassified sequences</taxon>
        <taxon>metagenomes</taxon>
        <taxon>ecological metagenomes</taxon>
    </lineage>
</organism>
<comment type="caution">
    <text evidence="2">The sequence shown here is derived from an EMBL/GenBank/DDBJ whole genome shotgun (WGS) entry which is preliminary data.</text>
</comment>
<protein>
    <submittedName>
        <fullName evidence="2">Uncharacterized protein</fullName>
    </submittedName>
</protein>
<reference evidence="2" key="1">
    <citation type="journal article" date="2015" name="Nature">
        <title>Complex archaea that bridge the gap between prokaryotes and eukaryotes.</title>
        <authorList>
            <person name="Spang A."/>
            <person name="Saw J.H."/>
            <person name="Jorgensen S.L."/>
            <person name="Zaremba-Niedzwiedzka K."/>
            <person name="Martijn J."/>
            <person name="Lind A.E."/>
            <person name="van Eijk R."/>
            <person name="Schleper C."/>
            <person name="Guy L."/>
            <person name="Ettema T.J."/>
        </authorList>
    </citation>
    <scope>NUCLEOTIDE SEQUENCE</scope>
</reference>
<evidence type="ECO:0000256" key="1">
    <source>
        <dbReference type="SAM" id="Coils"/>
    </source>
</evidence>
<feature type="coiled-coil region" evidence="1">
    <location>
        <begin position="12"/>
        <end position="39"/>
    </location>
</feature>
<gene>
    <name evidence="2" type="ORF">LCGC14_1541600</name>
</gene>
<dbReference type="AlphaFoldDB" id="A0A0F9ISZ3"/>
<sequence>WQAEAILDAQLRSLMRLQVKDLKQQGQKLKDELAAIKLKLNDIDSVVRQQLQSARKYAVPRGMRLRGTSKDFGEDQNYWVGVTVDGKIDVSLDLPMKSRAAWNYRWFFQTAGEFVVVHESNRAQVVHVSYLDKYEPQGRVVGATALQNCCVVTRDGRYVAFRLQQKRKKFPIFRDLGDDAIVAAVGFDPSTRIALMLKNQKLVLRSTGVPTTRPNVKAKKLRLRDEVLCGWTHPAGVMFAGREGQDLGEPEYLDGTPWLVGEQNLLALKSSARRVCDREETLELLSSAAVASVVPV</sequence>